<gene>
    <name evidence="2" type="ORF">SAMN04488563_4839</name>
</gene>
<keyword evidence="3" id="KW-1185">Reference proteome</keyword>
<dbReference type="STRING" id="419479.SAMN04488563_4839"/>
<sequence>MTRQNLGRLLTTEETAARLRVDPSTVRRWRLDGVGPPYLKKGSIHRYPANELEAWIAESLRGRLAS</sequence>
<organism evidence="2 3">
    <name type="scientific">Jiangella alkaliphila</name>
    <dbReference type="NCBI Taxonomy" id="419479"/>
    <lineage>
        <taxon>Bacteria</taxon>
        <taxon>Bacillati</taxon>
        <taxon>Actinomycetota</taxon>
        <taxon>Actinomycetes</taxon>
        <taxon>Jiangellales</taxon>
        <taxon>Jiangellaceae</taxon>
        <taxon>Jiangella</taxon>
    </lineage>
</organism>
<dbReference type="SUPFAM" id="SSF46955">
    <property type="entry name" value="Putative DNA-binding domain"/>
    <property type="match status" value="1"/>
</dbReference>
<evidence type="ECO:0000313" key="3">
    <source>
        <dbReference type="Proteomes" id="UP000182977"/>
    </source>
</evidence>
<name>A0A1H2L1U4_9ACTN</name>
<feature type="domain" description="Helix-turn-helix" evidence="1">
    <location>
        <begin position="9"/>
        <end position="58"/>
    </location>
</feature>
<proteinExistence type="predicted"/>
<dbReference type="AlphaFoldDB" id="A0A1H2L1U4"/>
<evidence type="ECO:0000313" key="2">
    <source>
        <dbReference type="EMBL" id="SDU74899.1"/>
    </source>
</evidence>
<dbReference type="InterPro" id="IPR009061">
    <property type="entry name" value="DNA-bd_dom_put_sf"/>
</dbReference>
<dbReference type="Pfam" id="PF12728">
    <property type="entry name" value="HTH_17"/>
    <property type="match status" value="1"/>
</dbReference>
<accession>A0A1H2L1U4</accession>
<evidence type="ECO:0000259" key="1">
    <source>
        <dbReference type="Pfam" id="PF12728"/>
    </source>
</evidence>
<reference evidence="3" key="1">
    <citation type="submission" date="2016-10" db="EMBL/GenBank/DDBJ databases">
        <authorList>
            <person name="Varghese N."/>
            <person name="Submissions S."/>
        </authorList>
    </citation>
    <scope>NUCLEOTIDE SEQUENCE [LARGE SCALE GENOMIC DNA]</scope>
    <source>
        <strain evidence="3">DSM 45079</strain>
    </source>
</reference>
<dbReference type="EMBL" id="LT629791">
    <property type="protein sequence ID" value="SDU74899.1"/>
    <property type="molecule type" value="Genomic_DNA"/>
</dbReference>
<dbReference type="InterPro" id="IPR036388">
    <property type="entry name" value="WH-like_DNA-bd_sf"/>
</dbReference>
<protein>
    <submittedName>
        <fullName evidence="2">Helix-turn-helix domain-containing protein</fullName>
    </submittedName>
</protein>
<dbReference type="RefSeq" id="WP_046772486.1">
    <property type="nucleotide sequence ID" value="NZ_LBMC01000065.1"/>
</dbReference>
<dbReference type="InterPro" id="IPR041657">
    <property type="entry name" value="HTH_17"/>
</dbReference>
<dbReference type="OrthoDB" id="3297680at2"/>
<dbReference type="Gene3D" id="1.10.10.10">
    <property type="entry name" value="Winged helix-like DNA-binding domain superfamily/Winged helix DNA-binding domain"/>
    <property type="match status" value="1"/>
</dbReference>
<dbReference type="Proteomes" id="UP000182977">
    <property type="component" value="Chromosome I"/>
</dbReference>